<dbReference type="InterPro" id="IPR029044">
    <property type="entry name" value="Nucleotide-diphossugar_trans"/>
</dbReference>
<name>A0A6C0AHW2_9ZZZZ</name>
<reference evidence="1" key="1">
    <citation type="journal article" date="2020" name="Nature">
        <title>Giant virus diversity and host interactions through global metagenomics.</title>
        <authorList>
            <person name="Schulz F."/>
            <person name="Roux S."/>
            <person name="Paez-Espino D."/>
            <person name="Jungbluth S."/>
            <person name="Walsh D.A."/>
            <person name="Denef V.J."/>
            <person name="McMahon K.D."/>
            <person name="Konstantinidis K.T."/>
            <person name="Eloe-Fadrosh E.A."/>
            <person name="Kyrpides N.C."/>
            <person name="Woyke T."/>
        </authorList>
    </citation>
    <scope>NUCLEOTIDE SEQUENCE</scope>
    <source>
        <strain evidence="1">GVMAG-S-1035118-87</strain>
    </source>
</reference>
<dbReference type="Gene3D" id="3.90.550.10">
    <property type="entry name" value="Spore Coat Polysaccharide Biosynthesis Protein SpsA, Chain A"/>
    <property type="match status" value="1"/>
</dbReference>
<organism evidence="1">
    <name type="scientific">viral metagenome</name>
    <dbReference type="NCBI Taxonomy" id="1070528"/>
    <lineage>
        <taxon>unclassified sequences</taxon>
        <taxon>metagenomes</taxon>
        <taxon>organismal metagenomes</taxon>
    </lineage>
</organism>
<dbReference type="EMBL" id="MN740625">
    <property type="protein sequence ID" value="QHS79043.1"/>
    <property type="molecule type" value="Genomic_DNA"/>
</dbReference>
<accession>A0A6C0AHW2</accession>
<sequence>MKNAIVVLTRGYSKLKDYQTLVNRNRHIEHCLQDKNIDILIFHEGNIFHQVEIQRASPSLKLIFIDIKQNNLAFKKEYESIPVDPATADFNLGYRHMCSFWFVDFWHFVKEYDSILRIDEDCYIRFPPDKVFDSLKKYDIVTGKYEDDDAFVTKGLNDCTRKFIMEHKYEILTKKTPGGPYTNLCGLSLEPLRRNSLLGEYIQTVKDSTMIYKQRWGDLPLWGEAIHYILGDDSLLIDTTLKYFHGSHNKCVN</sequence>
<protein>
    <recommendedName>
        <fullName evidence="2">Glycosyltransferase</fullName>
    </recommendedName>
</protein>
<evidence type="ECO:0000313" key="1">
    <source>
        <dbReference type="EMBL" id="QHS79043.1"/>
    </source>
</evidence>
<dbReference type="SUPFAM" id="SSF53448">
    <property type="entry name" value="Nucleotide-diphospho-sugar transferases"/>
    <property type="match status" value="1"/>
</dbReference>
<dbReference type="AlphaFoldDB" id="A0A6C0AHW2"/>
<proteinExistence type="predicted"/>
<evidence type="ECO:0008006" key="2">
    <source>
        <dbReference type="Google" id="ProtNLM"/>
    </source>
</evidence>